<dbReference type="GO" id="GO:1990385">
    <property type="term" value="C:meiotic spindle midzone"/>
    <property type="evidence" value="ECO:0007669"/>
    <property type="project" value="TreeGrafter"/>
</dbReference>
<dbReference type="GO" id="GO:0000776">
    <property type="term" value="C:kinetochore"/>
    <property type="evidence" value="ECO:0007669"/>
    <property type="project" value="TreeGrafter"/>
</dbReference>
<evidence type="ECO:0000259" key="9">
    <source>
        <dbReference type="Pfam" id="PF03941"/>
    </source>
</evidence>
<dbReference type="AlphaFoldDB" id="A0A0N4U540"/>
<evidence type="ECO:0000313" key="11">
    <source>
        <dbReference type="Proteomes" id="UP000038040"/>
    </source>
</evidence>
<dbReference type="Proteomes" id="UP000274756">
    <property type="component" value="Unassembled WGS sequence"/>
</dbReference>
<evidence type="ECO:0000256" key="4">
    <source>
        <dbReference type="ARBA" id="ARBA00022490"/>
    </source>
</evidence>
<sequence length="470" mass="53146">MRVRINNQKKEEEAAQRKEIIRKRERAVEMLKEQQTTPLKSCLHKSPARLAPFHKQINIKKFDQTSIYSPARKVFKGSVSIKIDNSRAVGLCSEENDKTRFLESTSEQSGEQEEITSIKNTLSYFEATKQSKFSVAPEPQKFGIDKSPMVIRLKTVEDKDNLLEIHQQINTVHKKSSSGNKCSDKIRNINESLTLHEEIDEKEQIESSLSSVYNKENMSDGKTAPENNLIRSISNLEPKKYGGTALCDVVPKAITVDPSSSQCTKSKTEITISQPVISENYDIDDMSSGDETDDENNPKKPIPDWAQFERLENALREQIGHPPITDDYFGPILEPDLAKIFARNRVCYDKRTSSALWSSPMNNPTRGSQEITLFGYVGVNHELCDFSLISKELIICRKIRTGIAVMDSVSDTCWTGWAHSCLVKPDEFHWGISWWTGKQPGSPLKNSERKHQHGHSETTAVHTVPQHGDS</sequence>
<evidence type="ECO:0000256" key="5">
    <source>
        <dbReference type="ARBA" id="ARBA00022829"/>
    </source>
</evidence>
<keyword evidence="7" id="KW-0539">Nucleus</keyword>
<dbReference type="Gene3D" id="6.10.250.2990">
    <property type="match status" value="1"/>
</dbReference>
<evidence type="ECO:0000313" key="13">
    <source>
        <dbReference type="WBParaSite" id="DME_0000194401-mRNA-1"/>
    </source>
</evidence>
<dbReference type="GO" id="GO:0051257">
    <property type="term" value="P:meiotic spindle midzone assembly"/>
    <property type="evidence" value="ECO:0007669"/>
    <property type="project" value="TreeGrafter"/>
</dbReference>
<protein>
    <submittedName>
        <fullName evidence="13">INCENP_ARK-bind domain-containing protein</fullName>
    </submittedName>
</protein>
<dbReference type="OrthoDB" id="6123at2759"/>
<feature type="compositionally biased region" description="Acidic residues" evidence="8">
    <location>
        <begin position="281"/>
        <end position="295"/>
    </location>
</feature>
<reference evidence="10 12" key="2">
    <citation type="submission" date="2018-11" db="EMBL/GenBank/DDBJ databases">
        <authorList>
            <consortium name="Pathogen Informatics"/>
        </authorList>
    </citation>
    <scope>NUCLEOTIDE SEQUENCE [LARGE SCALE GENOMIC DNA]</scope>
</reference>
<evidence type="ECO:0000256" key="7">
    <source>
        <dbReference type="ARBA" id="ARBA00023242"/>
    </source>
</evidence>
<dbReference type="PANTHER" id="PTHR13142:SF1">
    <property type="entry name" value="INNER CENTROMERE PROTEIN"/>
    <property type="match status" value="1"/>
</dbReference>
<dbReference type="WBParaSite" id="DME_0000194401-mRNA-1">
    <property type="protein sequence ID" value="DME_0000194401-mRNA-1"/>
    <property type="gene ID" value="DME_0000194401"/>
</dbReference>
<feature type="region of interest" description="Disordered" evidence="8">
    <location>
        <begin position="281"/>
        <end position="303"/>
    </location>
</feature>
<comment type="similarity">
    <text evidence="3">Belongs to the INCENP family.</text>
</comment>
<accession>A0A0N4U540</accession>
<dbReference type="GO" id="GO:0000281">
    <property type="term" value="P:mitotic cytokinesis"/>
    <property type="evidence" value="ECO:0007669"/>
    <property type="project" value="TreeGrafter"/>
</dbReference>
<evidence type="ECO:0000313" key="10">
    <source>
        <dbReference type="EMBL" id="VDN56331.1"/>
    </source>
</evidence>
<dbReference type="Pfam" id="PF03941">
    <property type="entry name" value="INCENP_ARK-bind"/>
    <property type="match status" value="1"/>
</dbReference>
<name>A0A0N4U540_DRAME</name>
<dbReference type="EMBL" id="UYYG01001155">
    <property type="protein sequence ID" value="VDN56331.1"/>
    <property type="molecule type" value="Genomic_DNA"/>
</dbReference>
<gene>
    <name evidence="10" type="ORF">DME_LOCUS6304</name>
</gene>
<keyword evidence="5" id="KW-0159">Chromosome partition</keyword>
<evidence type="ECO:0000256" key="2">
    <source>
        <dbReference type="ARBA" id="ARBA00004186"/>
    </source>
</evidence>
<reference evidence="13" key="1">
    <citation type="submission" date="2017-02" db="UniProtKB">
        <authorList>
            <consortium name="WormBaseParasite"/>
        </authorList>
    </citation>
    <scope>IDENTIFICATION</scope>
</reference>
<dbReference type="GO" id="GO:0030496">
    <property type="term" value="C:midbody"/>
    <property type="evidence" value="ECO:0007669"/>
    <property type="project" value="TreeGrafter"/>
</dbReference>
<dbReference type="Proteomes" id="UP000038040">
    <property type="component" value="Unplaced"/>
</dbReference>
<comment type="subcellular location">
    <subcellularLocation>
        <location evidence="2">Cytoplasm</location>
        <location evidence="2">Cytoskeleton</location>
        <location evidence="2">Spindle</location>
    </subcellularLocation>
    <subcellularLocation>
        <location evidence="1">Nucleus</location>
    </subcellularLocation>
</comment>
<keyword evidence="4" id="KW-0963">Cytoplasm</keyword>
<dbReference type="STRING" id="318479.A0A0N4U540"/>
<evidence type="ECO:0000256" key="8">
    <source>
        <dbReference type="SAM" id="MobiDB-lite"/>
    </source>
</evidence>
<dbReference type="GO" id="GO:0051310">
    <property type="term" value="P:metaphase chromosome alignment"/>
    <property type="evidence" value="ECO:0007669"/>
    <property type="project" value="TreeGrafter"/>
</dbReference>
<dbReference type="GO" id="GO:0032133">
    <property type="term" value="C:chromosome passenger complex"/>
    <property type="evidence" value="ECO:0007669"/>
    <property type="project" value="TreeGrafter"/>
</dbReference>
<evidence type="ECO:0000313" key="12">
    <source>
        <dbReference type="Proteomes" id="UP000274756"/>
    </source>
</evidence>
<proteinExistence type="inferred from homology"/>
<dbReference type="PANTHER" id="PTHR13142">
    <property type="entry name" value="INNER CENTROMERE PROTEIN"/>
    <property type="match status" value="1"/>
</dbReference>
<feature type="region of interest" description="Disordered" evidence="8">
    <location>
        <begin position="440"/>
        <end position="470"/>
    </location>
</feature>
<keyword evidence="6" id="KW-0206">Cytoskeleton</keyword>
<evidence type="ECO:0000256" key="6">
    <source>
        <dbReference type="ARBA" id="ARBA00023212"/>
    </source>
</evidence>
<dbReference type="GO" id="GO:0005634">
    <property type="term" value="C:nucleus"/>
    <property type="evidence" value="ECO:0007669"/>
    <property type="project" value="UniProtKB-SubCell"/>
</dbReference>
<evidence type="ECO:0000256" key="1">
    <source>
        <dbReference type="ARBA" id="ARBA00004123"/>
    </source>
</evidence>
<dbReference type="InterPro" id="IPR005635">
    <property type="entry name" value="Inner_centromere_prot_ARK-bd"/>
</dbReference>
<feature type="domain" description="Inner centromere protein ARK-binding" evidence="9">
    <location>
        <begin position="285"/>
        <end position="341"/>
    </location>
</feature>
<evidence type="ECO:0000256" key="3">
    <source>
        <dbReference type="ARBA" id="ARBA00010042"/>
    </source>
</evidence>
<organism evidence="11 13">
    <name type="scientific">Dracunculus medinensis</name>
    <name type="common">Guinea worm</name>
    <dbReference type="NCBI Taxonomy" id="318479"/>
    <lineage>
        <taxon>Eukaryota</taxon>
        <taxon>Metazoa</taxon>
        <taxon>Ecdysozoa</taxon>
        <taxon>Nematoda</taxon>
        <taxon>Chromadorea</taxon>
        <taxon>Rhabditida</taxon>
        <taxon>Spirurina</taxon>
        <taxon>Dracunculoidea</taxon>
        <taxon>Dracunculidae</taxon>
        <taxon>Dracunculus</taxon>
    </lineage>
</organism>
<keyword evidence="12" id="KW-1185">Reference proteome</keyword>